<reference evidence="2" key="1">
    <citation type="journal article" date="2020" name="ISME J.">
        <title>Gammaproteobacteria mediating utilization of methyl-, sulfur- and petroleum organic compounds in deep ocean hydrothermal plumes.</title>
        <authorList>
            <person name="Zhou Z."/>
            <person name="Liu Y."/>
            <person name="Pan J."/>
            <person name="Cron B.R."/>
            <person name="Toner B.M."/>
            <person name="Anantharaman K."/>
            <person name="Breier J.A."/>
            <person name="Dick G.J."/>
            <person name="Li M."/>
        </authorList>
    </citation>
    <scope>NUCLEOTIDE SEQUENCE</scope>
    <source>
        <strain evidence="2">SZUA-1501</strain>
    </source>
</reference>
<proteinExistence type="predicted"/>
<evidence type="ECO:0000313" key="2">
    <source>
        <dbReference type="EMBL" id="HIP98655.1"/>
    </source>
</evidence>
<gene>
    <name evidence="2" type="ORF">EYH37_04760</name>
</gene>
<comment type="caution">
    <text evidence="2">The sequence shown here is derived from an EMBL/GenBank/DDBJ whole genome shotgun (WGS) entry which is preliminary data.</text>
</comment>
<evidence type="ECO:0000313" key="3">
    <source>
        <dbReference type="Proteomes" id="UP000606463"/>
    </source>
</evidence>
<dbReference type="AlphaFoldDB" id="A0A9D0YPC5"/>
<sequence length="160" mass="18822">MAVTVKKVTAGKIKVVTLHTKNVYRAFDNYFQKAFYLEKDLCANVGQALKTLKRLQASVEELKILLEKAKNLPEELKKQAEEVINEAQKSIEKGLEMKRRLKEFEASSNIYRKNPNEENRERVKKAIENLNWPSEGNKTLWEYVQSCNPWKKYLKKRIDF</sequence>
<protein>
    <submittedName>
        <fullName evidence="2">Uncharacterized protein</fullName>
    </submittedName>
</protein>
<keyword evidence="1" id="KW-0175">Coiled coil</keyword>
<name>A0A9D0YPC5_AQUAO</name>
<evidence type="ECO:0000256" key="1">
    <source>
        <dbReference type="SAM" id="Coils"/>
    </source>
</evidence>
<organism evidence="2 3">
    <name type="scientific">Aquifex aeolicus</name>
    <dbReference type="NCBI Taxonomy" id="63363"/>
    <lineage>
        <taxon>Bacteria</taxon>
        <taxon>Pseudomonadati</taxon>
        <taxon>Aquificota</taxon>
        <taxon>Aquificia</taxon>
        <taxon>Aquificales</taxon>
        <taxon>Aquificaceae</taxon>
        <taxon>Aquifex</taxon>
    </lineage>
</organism>
<feature type="coiled-coil region" evidence="1">
    <location>
        <begin position="52"/>
        <end position="97"/>
    </location>
</feature>
<dbReference type="Proteomes" id="UP000606463">
    <property type="component" value="Unassembled WGS sequence"/>
</dbReference>
<dbReference type="EMBL" id="DQVE01000049">
    <property type="protein sequence ID" value="HIP98655.1"/>
    <property type="molecule type" value="Genomic_DNA"/>
</dbReference>
<accession>A0A9D0YPC5</accession>